<comment type="caution">
    <text evidence="1">The sequence shown here is derived from an EMBL/GenBank/DDBJ whole genome shotgun (WGS) entry which is preliminary data.</text>
</comment>
<gene>
    <name evidence="1" type="ORF">SDC9_74644</name>
</gene>
<proteinExistence type="predicted"/>
<evidence type="ECO:0008006" key="2">
    <source>
        <dbReference type="Google" id="ProtNLM"/>
    </source>
</evidence>
<reference evidence="1" key="1">
    <citation type="submission" date="2019-08" db="EMBL/GenBank/DDBJ databases">
        <authorList>
            <person name="Kucharzyk K."/>
            <person name="Murdoch R.W."/>
            <person name="Higgins S."/>
            <person name="Loffler F."/>
        </authorList>
    </citation>
    <scope>NUCLEOTIDE SEQUENCE</scope>
</reference>
<dbReference type="EMBL" id="VSSQ01005169">
    <property type="protein sequence ID" value="MPM28125.1"/>
    <property type="molecule type" value="Genomic_DNA"/>
</dbReference>
<dbReference type="PANTHER" id="PTHR39162:SF1">
    <property type="entry name" value="SPORULATION PROTEIN YTFJ"/>
    <property type="match status" value="1"/>
</dbReference>
<sequence>MDNHPIENLMKSTMESIKDMIDVNTVVGEPVTAYDGTVIIPISRVSFGFASGGTEFENIREVDKCDRHPFGGGSGAGISIKPVGFLVVRGESIRMLPVDHHSTYDKIVDTVPQIMDMFKNMFSKDNENEKEKECCAETIVKDPSKGTVPFDPCDPAE</sequence>
<dbReference type="PIRSF" id="PIRSF021377">
    <property type="entry name" value="YtfJ"/>
    <property type="match status" value="1"/>
</dbReference>
<name>A0A644YHS1_9ZZZZ</name>
<dbReference type="Pfam" id="PF09579">
    <property type="entry name" value="Spore_YtfJ"/>
    <property type="match status" value="1"/>
</dbReference>
<dbReference type="PANTHER" id="PTHR39162">
    <property type="entry name" value="GLL3345 PROTEIN"/>
    <property type="match status" value="1"/>
</dbReference>
<dbReference type="InterPro" id="IPR014229">
    <property type="entry name" value="Spore_YtfJ"/>
</dbReference>
<protein>
    <recommendedName>
        <fullName evidence="2">Spore protein YtfJ</fullName>
    </recommendedName>
</protein>
<evidence type="ECO:0000313" key="1">
    <source>
        <dbReference type="EMBL" id="MPM28125.1"/>
    </source>
</evidence>
<dbReference type="NCBIfam" id="TIGR02874">
    <property type="entry name" value="spore_ytfJ"/>
    <property type="match status" value="1"/>
</dbReference>
<dbReference type="AlphaFoldDB" id="A0A644YHS1"/>
<accession>A0A644YHS1</accession>
<organism evidence="1">
    <name type="scientific">bioreactor metagenome</name>
    <dbReference type="NCBI Taxonomy" id="1076179"/>
    <lineage>
        <taxon>unclassified sequences</taxon>
        <taxon>metagenomes</taxon>
        <taxon>ecological metagenomes</taxon>
    </lineage>
</organism>